<evidence type="ECO:0000313" key="2">
    <source>
        <dbReference type="EMBL" id="RCI15295.1"/>
    </source>
</evidence>
<protein>
    <submittedName>
        <fullName evidence="2">Uncharacterized protein</fullName>
    </submittedName>
</protein>
<reference evidence="2 3" key="1">
    <citation type="journal article" date="2015" name="BMC Genomics">
        <title>Insights from the genome of Ophiocordyceps polyrhachis-furcata to pathogenicity and host specificity in insect fungi.</title>
        <authorList>
            <person name="Wichadakul D."/>
            <person name="Kobmoo N."/>
            <person name="Ingsriswang S."/>
            <person name="Tangphatsornruang S."/>
            <person name="Chantasingh D."/>
            <person name="Luangsa-ard J.J."/>
            <person name="Eurwilaichitr L."/>
        </authorList>
    </citation>
    <scope>NUCLEOTIDE SEQUENCE [LARGE SCALE GENOMIC DNA]</scope>
    <source>
        <strain evidence="2 3">BCC 54312</strain>
    </source>
</reference>
<feature type="region of interest" description="Disordered" evidence="1">
    <location>
        <begin position="34"/>
        <end position="106"/>
    </location>
</feature>
<dbReference type="EMBL" id="LKCN02000003">
    <property type="protein sequence ID" value="RCI15295.1"/>
    <property type="molecule type" value="Genomic_DNA"/>
</dbReference>
<proteinExistence type="predicted"/>
<evidence type="ECO:0000313" key="3">
    <source>
        <dbReference type="Proteomes" id="UP000253664"/>
    </source>
</evidence>
<evidence type="ECO:0000256" key="1">
    <source>
        <dbReference type="SAM" id="MobiDB-lite"/>
    </source>
</evidence>
<dbReference type="AlphaFoldDB" id="A0A367LLI1"/>
<keyword evidence="3" id="KW-1185">Reference proteome</keyword>
<name>A0A367LLI1_9HYPO</name>
<organism evidence="2 3">
    <name type="scientific">Ophiocordyceps polyrhachis-furcata BCC 54312</name>
    <dbReference type="NCBI Taxonomy" id="1330021"/>
    <lineage>
        <taxon>Eukaryota</taxon>
        <taxon>Fungi</taxon>
        <taxon>Dikarya</taxon>
        <taxon>Ascomycota</taxon>
        <taxon>Pezizomycotina</taxon>
        <taxon>Sordariomycetes</taxon>
        <taxon>Hypocreomycetidae</taxon>
        <taxon>Hypocreales</taxon>
        <taxon>Ophiocordycipitaceae</taxon>
        <taxon>Ophiocordyceps</taxon>
    </lineage>
</organism>
<dbReference type="Proteomes" id="UP000253664">
    <property type="component" value="Unassembled WGS sequence"/>
</dbReference>
<comment type="caution">
    <text evidence="2">The sequence shown here is derived from an EMBL/GenBank/DDBJ whole genome shotgun (WGS) entry which is preliminary data.</text>
</comment>
<gene>
    <name evidence="2" type="ORF">L249_7004</name>
</gene>
<sequence length="396" mass="44030">MYRLQYQYSHKGGFQQSSLCIFQVLMPPTCRRRRRGATLAPKQPSGQPRAPLRSVYEYDPRGARTAPSEFRGGSDLGPSSLSRKGDVEFKASTGHTDVKGRGGGAQKRSQRLDDFLFFFSQQDIRARSHLGLAAKGNSCSQAKADDDRCPADWPPAKANSVYATTKGQGQGSQKEVIHVRHLTIYVETKRAVGVEMRESETRRMMPARHSTLYIQTWMRCRVGRVLLPHAFLLRVFAWASDRDSLLPGHAMALRSRNRASKRAPIDNPRLFRGSARHGVTERVESCAGGRTWEGGFGCLADMTIFGGGVEPNGSRMDWDWNGSVGSDQGPSRMPTTGIHGYRVVVCDRDKAPNLSIYTGPPDRTGQLRTSSRVFASWRRRPPASGEYSSIFSTEML</sequence>
<accession>A0A367LLI1</accession>